<dbReference type="InterPro" id="IPR018490">
    <property type="entry name" value="cNMP-bd_dom_sf"/>
</dbReference>
<accession>C6LDG2</accession>
<keyword evidence="1" id="KW-0805">Transcription regulation</keyword>
<dbReference type="Gene3D" id="1.10.10.10">
    <property type="entry name" value="Winged helix-like DNA-binding domain superfamily/Winged helix DNA-binding domain"/>
    <property type="match status" value="1"/>
</dbReference>
<gene>
    <name evidence="5" type="ORF">BRYFOR_06571</name>
</gene>
<dbReference type="EMBL" id="ACCL02000006">
    <property type="protein sequence ID" value="EET61396.1"/>
    <property type="molecule type" value="Genomic_DNA"/>
</dbReference>
<evidence type="ECO:0000256" key="1">
    <source>
        <dbReference type="ARBA" id="ARBA00023015"/>
    </source>
</evidence>
<evidence type="ECO:0000313" key="6">
    <source>
        <dbReference type="Proteomes" id="UP000005561"/>
    </source>
</evidence>
<evidence type="ECO:0000313" key="5">
    <source>
        <dbReference type="EMBL" id="EET61396.1"/>
    </source>
</evidence>
<dbReference type="PANTHER" id="PTHR24567:SF74">
    <property type="entry name" value="HTH-TYPE TRANSCRIPTIONAL REGULATOR ARCR"/>
    <property type="match status" value="1"/>
</dbReference>
<dbReference type="AlphaFoldDB" id="C6LDG2"/>
<dbReference type="PRINTS" id="PR00034">
    <property type="entry name" value="HTHCRP"/>
</dbReference>
<dbReference type="SMART" id="SM00419">
    <property type="entry name" value="HTH_CRP"/>
    <property type="match status" value="1"/>
</dbReference>
<dbReference type="InterPro" id="IPR000595">
    <property type="entry name" value="cNMP-bd_dom"/>
</dbReference>
<dbReference type="GO" id="GO:0003677">
    <property type="term" value="F:DNA binding"/>
    <property type="evidence" value="ECO:0007669"/>
    <property type="project" value="UniProtKB-KW"/>
</dbReference>
<dbReference type="InterPro" id="IPR036388">
    <property type="entry name" value="WH-like_DNA-bd_sf"/>
</dbReference>
<feature type="domain" description="HTH crp-type" evidence="4">
    <location>
        <begin position="155"/>
        <end position="221"/>
    </location>
</feature>
<dbReference type="PROSITE" id="PS51063">
    <property type="entry name" value="HTH_CRP_2"/>
    <property type="match status" value="1"/>
</dbReference>
<dbReference type="GO" id="GO:0003700">
    <property type="term" value="F:DNA-binding transcription factor activity"/>
    <property type="evidence" value="ECO:0007669"/>
    <property type="project" value="TreeGrafter"/>
</dbReference>
<dbReference type="InterPro" id="IPR036390">
    <property type="entry name" value="WH_DNA-bd_sf"/>
</dbReference>
<proteinExistence type="predicted"/>
<evidence type="ECO:0000259" key="4">
    <source>
        <dbReference type="PROSITE" id="PS51063"/>
    </source>
</evidence>
<sequence>MRVLLKGALTMNFADYFPMWNKLTPAQQNTLKDTVTFRSVKKGTVIYNGSMDCIGLLLIQTGLLRAYILSEDGREITVYRLSDMDICLFSASCIMPGIQFDLIIEAEQDTSFWIIPARVYKQLLEASAPLSNYTNEIMANRFSDVMWLIEQILWKSLDKRLAAFLLEEAALQGTEQLKLTHETIGNHLGTAREVITRMLHYFQNEGLVKLTRGTVEITDRKKLAALADA</sequence>
<dbReference type="InterPro" id="IPR014710">
    <property type="entry name" value="RmlC-like_jellyroll"/>
</dbReference>
<dbReference type="eggNOG" id="COG0664">
    <property type="taxonomic scope" value="Bacteria"/>
</dbReference>
<dbReference type="CDD" id="cd00092">
    <property type="entry name" value="HTH_CRP"/>
    <property type="match status" value="1"/>
</dbReference>
<dbReference type="SUPFAM" id="SSF51206">
    <property type="entry name" value="cAMP-binding domain-like"/>
    <property type="match status" value="1"/>
</dbReference>
<dbReference type="SUPFAM" id="SSF46785">
    <property type="entry name" value="Winged helix' DNA-binding domain"/>
    <property type="match status" value="1"/>
</dbReference>
<name>C6LDG2_9FIRM</name>
<dbReference type="GO" id="GO:0005829">
    <property type="term" value="C:cytosol"/>
    <property type="evidence" value="ECO:0007669"/>
    <property type="project" value="TreeGrafter"/>
</dbReference>
<comment type="caution">
    <text evidence="5">The sequence shown here is derived from an EMBL/GenBank/DDBJ whole genome shotgun (WGS) entry which is preliminary data.</text>
</comment>
<dbReference type="Gene3D" id="2.60.120.10">
    <property type="entry name" value="Jelly Rolls"/>
    <property type="match status" value="1"/>
</dbReference>
<dbReference type="InterPro" id="IPR012318">
    <property type="entry name" value="HTH_CRP"/>
</dbReference>
<organism evidence="5 6">
    <name type="scientific">Marvinbryantia formatexigens DSM 14469</name>
    <dbReference type="NCBI Taxonomy" id="478749"/>
    <lineage>
        <taxon>Bacteria</taxon>
        <taxon>Bacillati</taxon>
        <taxon>Bacillota</taxon>
        <taxon>Clostridia</taxon>
        <taxon>Lachnospirales</taxon>
        <taxon>Lachnospiraceae</taxon>
        <taxon>Marvinbryantia</taxon>
    </lineage>
</organism>
<protein>
    <submittedName>
        <fullName evidence="5">Transcriptional regulator, Crp/Fnr family</fullName>
    </submittedName>
</protein>
<dbReference type="STRING" id="168384.SAMN05660368_01521"/>
<reference evidence="5" key="1">
    <citation type="submission" date="2009-07" db="EMBL/GenBank/DDBJ databases">
        <authorList>
            <person name="Weinstock G."/>
            <person name="Sodergren E."/>
            <person name="Clifton S."/>
            <person name="Fulton L."/>
            <person name="Fulton B."/>
            <person name="Courtney L."/>
            <person name="Fronick C."/>
            <person name="Harrison M."/>
            <person name="Strong C."/>
            <person name="Farmer C."/>
            <person name="Delahaunty K."/>
            <person name="Markovic C."/>
            <person name="Hall O."/>
            <person name="Minx P."/>
            <person name="Tomlinson C."/>
            <person name="Mitreva M."/>
            <person name="Nelson J."/>
            <person name="Hou S."/>
            <person name="Wollam A."/>
            <person name="Pepin K.H."/>
            <person name="Johnson M."/>
            <person name="Bhonagiri V."/>
            <person name="Nash W.E."/>
            <person name="Warren W."/>
            <person name="Chinwalla A."/>
            <person name="Mardis E.R."/>
            <person name="Wilson R.K."/>
        </authorList>
    </citation>
    <scope>NUCLEOTIDE SEQUENCE [LARGE SCALE GENOMIC DNA]</scope>
    <source>
        <strain evidence="5">DSM 14469</strain>
    </source>
</reference>
<dbReference type="CDD" id="cd00038">
    <property type="entry name" value="CAP_ED"/>
    <property type="match status" value="1"/>
</dbReference>
<dbReference type="Proteomes" id="UP000005561">
    <property type="component" value="Unassembled WGS sequence"/>
</dbReference>
<evidence type="ECO:0000256" key="2">
    <source>
        <dbReference type="ARBA" id="ARBA00023125"/>
    </source>
</evidence>
<keyword evidence="2" id="KW-0238">DNA-binding</keyword>
<keyword evidence="6" id="KW-1185">Reference proteome</keyword>
<dbReference type="InterPro" id="IPR050397">
    <property type="entry name" value="Env_Response_Regulators"/>
</dbReference>
<dbReference type="Pfam" id="PF13545">
    <property type="entry name" value="HTH_Crp_2"/>
    <property type="match status" value="1"/>
</dbReference>
<dbReference type="PANTHER" id="PTHR24567">
    <property type="entry name" value="CRP FAMILY TRANSCRIPTIONAL REGULATORY PROTEIN"/>
    <property type="match status" value="1"/>
</dbReference>
<keyword evidence="3" id="KW-0804">Transcription</keyword>
<evidence type="ECO:0000256" key="3">
    <source>
        <dbReference type="ARBA" id="ARBA00023163"/>
    </source>
</evidence>